<dbReference type="PANTHER" id="PTHR12534:SF0">
    <property type="entry name" value="SMALL RIBOSOMAL SUBUNIT PROTEIN US2M"/>
    <property type="match status" value="1"/>
</dbReference>
<sequence>MKEISLKDLLEAGCHFGHQTNRWHPKMKPYIFTARDGIHIFDLVKTKIGLEAASAFAKATASEGGQIIFVGTKRQAQNIIKEAAVKAGMPYITERWIGGLITNWDELKKRINHLADLKAKKAEGYFAKMTKKENLLIDREIVKMERIFGGVSGLTNIPAAIFVIDGRKEDTAIKEANMRGGKVIAVVDTNVDPSNIDFVIPANDDAAKSIQLICDTIVEAVLEGKKIKEQAVKAEEKKLAKEEKKESKK</sequence>
<evidence type="ECO:0000256" key="1">
    <source>
        <dbReference type="ARBA" id="ARBA00006242"/>
    </source>
</evidence>
<protein>
    <recommendedName>
        <fullName evidence="4 5">Small ribosomal subunit protein uS2</fullName>
    </recommendedName>
</protein>
<dbReference type="AlphaFoldDB" id="A0A2H0WNP4"/>
<dbReference type="Gene3D" id="3.40.50.10490">
    <property type="entry name" value="Glucose-6-phosphate isomerase like protein, domain 1"/>
    <property type="match status" value="1"/>
</dbReference>
<keyword evidence="3 5" id="KW-0687">Ribonucleoprotein</keyword>
<evidence type="ECO:0000313" key="6">
    <source>
        <dbReference type="EMBL" id="PIS14272.1"/>
    </source>
</evidence>
<proteinExistence type="inferred from homology"/>
<dbReference type="PRINTS" id="PR00395">
    <property type="entry name" value="RIBOSOMALS2"/>
</dbReference>
<dbReference type="HAMAP" id="MF_00291_B">
    <property type="entry name" value="Ribosomal_uS2_B"/>
    <property type="match status" value="1"/>
</dbReference>
<name>A0A2H0WNP4_9BACT</name>
<dbReference type="GO" id="GO:0006412">
    <property type="term" value="P:translation"/>
    <property type="evidence" value="ECO:0007669"/>
    <property type="project" value="UniProtKB-UniRule"/>
</dbReference>
<accession>A0A2H0WNP4</accession>
<organism evidence="6 7">
    <name type="scientific">Candidatus Shapirobacteria bacterium CG09_land_8_20_14_0_10_39_12</name>
    <dbReference type="NCBI Taxonomy" id="1974885"/>
    <lineage>
        <taxon>Bacteria</taxon>
        <taxon>Candidatus Shapironibacteriota</taxon>
    </lineage>
</organism>
<dbReference type="CDD" id="cd01425">
    <property type="entry name" value="RPS2"/>
    <property type="match status" value="1"/>
</dbReference>
<dbReference type="InterPro" id="IPR001865">
    <property type="entry name" value="Ribosomal_uS2"/>
</dbReference>
<evidence type="ECO:0000256" key="2">
    <source>
        <dbReference type="ARBA" id="ARBA00022980"/>
    </source>
</evidence>
<comment type="caution">
    <text evidence="6">The sequence shown here is derived from an EMBL/GenBank/DDBJ whole genome shotgun (WGS) entry which is preliminary data.</text>
</comment>
<dbReference type="Pfam" id="PF00318">
    <property type="entry name" value="Ribosomal_S2"/>
    <property type="match status" value="1"/>
</dbReference>
<dbReference type="PANTHER" id="PTHR12534">
    <property type="entry name" value="30S RIBOSOMAL PROTEIN S2 PROKARYOTIC AND ORGANELLAR"/>
    <property type="match status" value="1"/>
</dbReference>
<reference evidence="7" key="1">
    <citation type="submission" date="2017-09" db="EMBL/GenBank/DDBJ databases">
        <title>Depth-based differentiation of microbial function through sediment-hosted aquifers and enrichment of novel symbionts in the deep terrestrial subsurface.</title>
        <authorList>
            <person name="Probst A.J."/>
            <person name="Ladd B."/>
            <person name="Jarett J.K."/>
            <person name="Geller-Mcgrath D.E."/>
            <person name="Sieber C.M.K."/>
            <person name="Emerson J.B."/>
            <person name="Anantharaman K."/>
            <person name="Thomas B.C."/>
            <person name="Malmstrom R."/>
            <person name="Stieglmeier M."/>
            <person name="Klingl A."/>
            <person name="Woyke T."/>
            <person name="Ryan C.M."/>
            <person name="Banfield J.F."/>
        </authorList>
    </citation>
    <scope>NUCLEOTIDE SEQUENCE [LARGE SCALE GENOMIC DNA]</scope>
</reference>
<comment type="similarity">
    <text evidence="1 5">Belongs to the universal ribosomal protein uS2 family.</text>
</comment>
<evidence type="ECO:0000256" key="5">
    <source>
        <dbReference type="HAMAP-Rule" id="MF_00291"/>
    </source>
</evidence>
<keyword evidence="2 5" id="KW-0689">Ribosomal protein</keyword>
<dbReference type="EMBL" id="PEZI01000074">
    <property type="protein sequence ID" value="PIS14272.1"/>
    <property type="molecule type" value="Genomic_DNA"/>
</dbReference>
<dbReference type="Proteomes" id="UP000230775">
    <property type="component" value="Unassembled WGS sequence"/>
</dbReference>
<dbReference type="GO" id="GO:0003735">
    <property type="term" value="F:structural constituent of ribosome"/>
    <property type="evidence" value="ECO:0007669"/>
    <property type="project" value="InterPro"/>
</dbReference>
<evidence type="ECO:0000256" key="4">
    <source>
        <dbReference type="ARBA" id="ARBA00035256"/>
    </source>
</evidence>
<dbReference type="InterPro" id="IPR023591">
    <property type="entry name" value="Ribosomal_uS2_flav_dom_sf"/>
</dbReference>
<dbReference type="SUPFAM" id="SSF52313">
    <property type="entry name" value="Ribosomal protein S2"/>
    <property type="match status" value="1"/>
</dbReference>
<dbReference type="NCBIfam" id="TIGR01011">
    <property type="entry name" value="rpsB_bact"/>
    <property type="match status" value="1"/>
</dbReference>
<evidence type="ECO:0000256" key="3">
    <source>
        <dbReference type="ARBA" id="ARBA00023274"/>
    </source>
</evidence>
<dbReference type="GO" id="GO:0022627">
    <property type="term" value="C:cytosolic small ribosomal subunit"/>
    <property type="evidence" value="ECO:0007669"/>
    <property type="project" value="TreeGrafter"/>
</dbReference>
<evidence type="ECO:0000313" key="7">
    <source>
        <dbReference type="Proteomes" id="UP000230775"/>
    </source>
</evidence>
<dbReference type="Gene3D" id="1.10.287.610">
    <property type="entry name" value="Helix hairpin bin"/>
    <property type="match status" value="1"/>
</dbReference>
<gene>
    <name evidence="5 6" type="primary">rpsB</name>
    <name evidence="6" type="ORF">COT64_03570</name>
</gene>
<dbReference type="InterPro" id="IPR005706">
    <property type="entry name" value="Ribosomal_uS2_bac/mit/plastid"/>
</dbReference>